<reference evidence="1" key="2">
    <citation type="submission" date="2023-05" db="EMBL/GenBank/DDBJ databases">
        <authorList>
            <consortium name="Lawrence Berkeley National Laboratory"/>
            <person name="Steindorff A."/>
            <person name="Hensen N."/>
            <person name="Bonometti L."/>
            <person name="Westerberg I."/>
            <person name="Brannstrom I.O."/>
            <person name="Guillou S."/>
            <person name="Cros-Aarteil S."/>
            <person name="Calhoun S."/>
            <person name="Haridas S."/>
            <person name="Kuo A."/>
            <person name="Mondo S."/>
            <person name="Pangilinan J."/>
            <person name="Riley R."/>
            <person name="Labutti K."/>
            <person name="Andreopoulos B."/>
            <person name="Lipzen A."/>
            <person name="Chen C."/>
            <person name="Yanf M."/>
            <person name="Daum C."/>
            <person name="Ng V."/>
            <person name="Clum A."/>
            <person name="Ohm R."/>
            <person name="Martin F."/>
            <person name="Silar P."/>
            <person name="Natvig D."/>
            <person name="Lalanne C."/>
            <person name="Gautier V."/>
            <person name="Ament-Velasquez S.L."/>
            <person name="Kruys A."/>
            <person name="Hutchinson M.I."/>
            <person name="Powell A.J."/>
            <person name="Barry K."/>
            <person name="Miller A.N."/>
            <person name="Grigoriev I.V."/>
            <person name="Debuchy R."/>
            <person name="Gladieux P."/>
            <person name="Thoren M.H."/>
            <person name="Johannesson H."/>
        </authorList>
    </citation>
    <scope>NUCLEOTIDE SEQUENCE</scope>
    <source>
        <strain evidence="1">CBS 757.83</strain>
    </source>
</reference>
<name>A0AAN6Q0F0_9PEZI</name>
<comment type="caution">
    <text evidence="1">The sequence shown here is derived from an EMBL/GenBank/DDBJ whole genome shotgun (WGS) entry which is preliminary data.</text>
</comment>
<proteinExistence type="predicted"/>
<gene>
    <name evidence="1" type="ORF">N658DRAFT_496597</name>
</gene>
<dbReference type="Gene3D" id="3.50.50.60">
    <property type="entry name" value="FAD/NAD(P)-binding domain"/>
    <property type="match status" value="1"/>
</dbReference>
<dbReference type="PANTHER" id="PTHR46865:SF7">
    <property type="entry name" value="MONOOXYGENASE, PUTATIVE (AFU_ORTHOLOGUE AFUA_8G07040)-RELATED"/>
    <property type="match status" value="1"/>
</dbReference>
<dbReference type="InterPro" id="IPR051704">
    <property type="entry name" value="FAD_aromatic-hydroxylase"/>
</dbReference>
<accession>A0AAN6Q0F0</accession>
<dbReference type="PANTHER" id="PTHR46865">
    <property type="entry name" value="OXIDOREDUCTASE-RELATED"/>
    <property type="match status" value="1"/>
</dbReference>
<dbReference type="InterPro" id="IPR036188">
    <property type="entry name" value="FAD/NAD-bd_sf"/>
</dbReference>
<protein>
    <submittedName>
        <fullName evidence="1">Uncharacterized protein</fullName>
    </submittedName>
</protein>
<dbReference type="AlphaFoldDB" id="A0AAN6Q0F0"/>
<organism evidence="1 2">
    <name type="scientific">Parathielavia hyrcaniae</name>
    <dbReference type="NCBI Taxonomy" id="113614"/>
    <lineage>
        <taxon>Eukaryota</taxon>
        <taxon>Fungi</taxon>
        <taxon>Dikarya</taxon>
        <taxon>Ascomycota</taxon>
        <taxon>Pezizomycotina</taxon>
        <taxon>Sordariomycetes</taxon>
        <taxon>Sordariomycetidae</taxon>
        <taxon>Sordariales</taxon>
        <taxon>Chaetomiaceae</taxon>
        <taxon>Parathielavia</taxon>
    </lineage>
</organism>
<sequence length="96" mass="10151">MSSPPPQTAPPPYPRILISGAGIAGPALALHLLRLPPPLTSTITITIVERHPSLRNTGQQIDLRGQGIAAMRKLGAGIEDAVRAAGTQNRMVLLCW</sequence>
<keyword evidence="2" id="KW-1185">Reference proteome</keyword>
<dbReference type="Proteomes" id="UP001305647">
    <property type="component" value="Unassembled WGS sequence"/>
</dbReference>
<dbReference type="EMBL" id="MU863636">
    <property type="protein sequence ID" value="KAK4101297.1"/>
    <property type="molecule type" value="Genomic_DNA"/>
</dbReference>
<dbReference type="SUPFAM" id="SSF51905">
    <property type="entry name" value="FAD/NAD(P)-binding domain"/>
    <property type="match status" value="1"/>
</dbReference>
<evidence type="ECO:0000313" key="1">
    <source>
        <dbReference type="EMBL" id="KAK4101297.1"/>
    </source>
</evidence>
<reference evidence="1" key="1">
    <citation type="journal article" date="2023" name="Mol. Phylogenet. Evol.">
        <title>Genome-scale phylogeny and comparative genomics of the fungal order Sordariales.</title>
        <authorList>
            <person name="Hensen N."/>
            <person name="Bonometti L."/>
            <person name="Westerberg I."/>
            <person name="Brannstrom I.O."/>
            <person name="Guillou S."/>
            <person name="Cros-Aarteil S."/>
            <person name="Calhoun S."/>
            <person name="Haridas S."/>
            <person name="Kuo A."/>
            <person name="Mondo S."/>
            <person name="Pangilinan J."/>
            <person name="Riley R."/>
            <person name="LaButti K."/>
            <person name="Andreopoulos B."/>
            <person name="Lipzen A."/>
            <person name="Chen C."/>
            <person name="Yan M."/>
            <person name="Daum C."/>
            <person name="Ng V."/>
            <person name="Clum A."/>
            <person name="Steindorff A."/>
            <person name="Ohm R.A."/>
            <person name="Martin F."/>
            <person name="Silar P."/>
            <person name="Natvig D.O."/>
            <person name="Lalanne C."/>
            <person name="Gautier V."/>
            <person name="Ament-Velasquez S.L."/>
            <person name="Kruys A."/>
            <person name="Hutchinson M.I."/>
            <person name="Powell A.J."/>
            <person name="Barry K."/>
            <person name="Miller A.N."/>
            <person name="Grigoriev I.V."/>
            <person name="Debuchy R."/>
            <person name="Gladieux P."/>
            <person name="Hiltunen Thoren M."/>
            <person name="Johannesson H."/>
        </authorList>
    </citation>
    <scope>NUCLEOTIDE SEQUENCE</scope>
    <source>
        <strain evidence="1">CBS 757.83</strain>
    </source>
</reference>
<evidence type="ECO:0000313" key="2">
    <source>
        <dbReference type="Proteomes" id="UP001305647"/>
    </source>
</evidence>